<feature type="compositionally biased region" description="Polar residues" evidence="1">
    <location>
        <begin position="640"/>
        <end position="651"/>
    </location>
</feature>
<dbReference type="PANTHER" id="PTHR38113">
    <property type="match status" value="1"/>
</dbReference>
<feature type="region of interest" description="Disordered" evidence="1">
    <location>
        <begin position="315"/>
        <end position="339"/>
    </location>
</feature>
<comment type="caution">
    <text evidence="3">The sequence shown here is derived from an EMBL/GenBank/DDBJ whole genome shotgun (WGS) entry which is preliminary data.</text>
</comment>
<dbReference type="InterPro" id="IPR018744">
    <property type="entry name" value="DUF2293"/>
</dbReference>
<dbReference type="GeneID" id="39602437"/>
<dbReference type="AlphaFoldDB" id="A0A443HL21"/>
<evidence type="ECO:0000256" key="1">
    <source>
        <dbReference type="SAM" id="MobiDB-lite"/>
    </source>
</evidence>
<name>A0A443HL21_BYSSP</name>
<gene>
    <name evidence="3" type="ORF">C8Q69DRAFT_510136</name>
</gene>
<evidence type="ECO:0000313" key="3">
    <source>
        <dbReference type="EMBL" id="RWQ92511.1"/>
    </source>
</evidence>
<dbReference type="EMBL" id="RCNU01000013">
    <property type="protein sequence ID" value="RWQ92511.1"/>
    <property type="molecule type" value="Genomic_DNA"/>
</dbReference>
<feature type="compositionally biased region" description="Basic and acidic residues" evidence="1">
    <location>
        <begin position="741"/>
        <end position="752"/>
    </location>
</feature>
<dbReference type="Pfam" id="PF10056">
    <property type="entry name" value="DUF2293"/>
    <property type="match status" value="1"/>
</dbReference>
<feature type="region of interest" description="Disordered" evidence="1">
    <location>
        <begin position="635"/>
        <end position="657"/>
    </location>
</feature>
<protein>
    <recommendedName>
        <fullName evidence="2">DUF2293 domain-containing protein</fullName>
    </recommendedName>
</protein>
<evidence type="ECO:0000313" key="4">
    <source>
        <dbReference type="Proteomes" id="UP000283841"/>
    </source>
</evidence>
<reference evidence="3 4" key="1">
    <citation type="journal article" date="2018" name="Front. Microbiol.">
        <title>Genomic and genetic insights into a cosmopolitan fungus, Paecilomyces variotii (Eurotiales).</title>
        <authorList>
            <person name="Urquhart A.S."/>
            <person name="Mondo S.J."/>
            <person name="Makela M.R."/>
            <person name="Hane J.K."/>
            <person name="Wiebenga A."/>
            <person name="He G."/>
            <person name="Mihaltcheva S."/>
            <person name="Pangilinan J."/>
            <person name="Lipzen A."/>
            <person name="Barry K."/>
            <person name="de Vries R.P."/>
            <person name="Grigoriev I.V."/>
            <person name="Idnurm A."/>
        </authorList>
    </citation>
    <scope>NUCLEOTIDE SEQUENCE [LARGE SCALE GENOMIC DNA]</scope>
    <source>
        <strain evidence="3 4">CBS 101075</strain>
    </source>
</reference>
<evidence type="ECO:0000259" key="2">
    <source>
        <dbReference type="Pfam" id="PF10056"/>
    </source>
</evidence>
<accession>A0A443HL21</accession>
<dbReference type="VEuPathDB" id="FungiDB:C8Q69DRAFT_510136"/>
<keyword evidence="4" id="KW-1185">Reference proteome</keyword>
<sequence>MTRVLRRAASAYATRPPSRLARLKRRKHRVIMESVTQEKKKLRSVISFEAQAPPGYTFIPAGNPQFTDACKEICRRDGLKVFAVTTTPHQRMHNLSQQVHRIGYHFPSAVVATVCMDLGLYLTSSGKVMPFQGITSHRSHMRAASEVSQTTINTEARDVIRDLFPNIPEKDLNQIIKTAFQKGQRKVGTAVELPLARRAQLAVVAHIRHIYTNYDRLLKKTSFQEARSLVEDPTLAKLVEWRGDDENGKTVLEDVFREVIVISDDEDSDAESDPGTAYNDRDTSIEILSSNTAAGELQTKPLDYADRSLREAPVDLADDDAPPGFRFVPAPPKRTRSRNDRIDRRGFSRYEAWNRARFRYREKALADHQANTHVRTVHNSGSSYVGGPLSASERPVYGDLLSPNANALERRPFTSRHVHPLPSASVPLSVDGRGTSFPTRSQPQRPPGTIIPYRDNLEMKPQDRALPSIEDPQSPSSAVKSPGDGGIYGSIKRRSDAIQPSSLTSISRPHERESTIIDLTSMRDVMPKRRRVECQEPARDVSGFGSSRVDGHISDPVPCISLLSPDSGRRAVPGYNSQTRSQHLSPDTRYQRAPRCLERVPLRRVSPPSRLPGANVVRYADSEYVNRQDITIPLSRDGLNASSNQTTSQPNYGPRQDRLLNTLDTYPRPDRLYQIDQGPPNTSRRISFEETELRGTTMRRPEVITTSRGLDHGQNRNDIYSPDFVRPVSIHGPLAPSYRLAHRDTAPNREVEPVSSRPTRYSPIVPGREQHRPRREMISQLNPNRSSQQAPIDLSSERLHRIREKMPILQDSIPVGRSRYAAPVVSQYDASRGAIIDSTRYSYALPRIEDLAIRSSRNFLGS</sequence>
<dbReference type="RefSeq" id="XP_028482156.1">
    <property type="nucleotide sequence ID" value="XM_028633160.1"/>
</dbReference>
<organism evidence="3 4">
    <name type="scientific">Byssochlamys spectabilis</name>
    <name type="common">Paecilomyces variotii</name>
    <dbReference type="NCBI Taxonomy" id="264951"/>
    <lineage>
        <taxon>Eukaryota</taxon>
        <taxon>Fungi</taxon>
        <taxon>Dikarya</taxon>
        <taxon>Ascomycota</taxon>
        <taxon>Pezizomycotina</taxon>
        <taxon>Eurotiomycetes</taxon>
        <taxon>Eurotiomycetidae</taxon>
        <taxon>Eurotiales</taxon>
        <taxon>Thermoascaceae</taxon>
        <taxon>Paecilomyces</taxon>
    </lineage>
</organism>
<feature type="compositionally biased region" description="Polar residues" evidence="1">
    <location>
        <begin position="498"/>
        <end position="507"/>
    </location>
</feature>
<proteinExistence type="predicted"/>
<dbReference type="Proteomes" id="UP000283841">
    <property type="component" value="Unassembled WGS sequence"/>
</dbReference>
<dbReference type="PANTHER" id="PTHR38113:SF1">
    <property type="entry name" value="DUF2293 DOMAIN-CONTAINING PROTEIN"/>
    <property type="match status" value="1"/>
</dbReference>
<feature type="region of interest" description="Disordered" evidence="1">
    <location>
        <begin position="413"/>
        <end position="512"/>
    </location>
</feature>
<feature type="region of interest" description="Disordered" evidence="1">
    <location>
        <begin position="739"/>
        <end position="771"/>
    </location>
</feature>
<feature type="domain" description="DUF2293" evidence="2">
    <location>
        <begin position="160"/>
        <end position="242"/>
    </location>
</feature>
<dbReference type="STRING" id="264951.A0A443HL21"/>